<dbReference type="STRING" id="4555.K3XEW1"/>
<feature type="region of interest" description="Disordered" evidence="1">
    <location>
        <begin position="136"/>
        <end position="169"/>
    </location>
</feature>
<dbReference type="EnsemblPlants" id="KQL07028">
    <property type="protein sequence ID" value="KQL07028"/>
    <property type="gene ID" value="SETIT_000428mg"/>
</dbReference>
<feature type="compositionally biased region" description="Low complexity" evidence="1">
    <location>
        <begin position="448"/>
        <end position="467"/>
    </location>
</feature>
<proteinExistence type="predicted"/>
<dbReference type="EMBL" id="AGNK02003310">
    <property type="status" value="NOT_ANNOTATED_CDS"/>
    <property type="molecule type" value="Genomic_DNA"/>
</dbReference>
<feature type="compositionally biased region" description="Low complexity" evidence="1">
    <location>
        <begin position="490"/>
        <end position="513"/>
    </location>
</feature>
<sequence length="741" mass="80720">MQSSGPNLSKSCVRVHLQISDISEPHALNTVHGSKHRQLEPPPRIAVTAPAATRGRDDSCSAPSRMAAVAPTTTHVGCGELKLSPRARPRRRQTVAECFMDVTLLHTNLSSSSSPSFPFLCETTTRTPPLSLLLQASRRSPPPAGQNPSPAMSGSGDPSGRGSGGGGGSRSFDFGADDVLCSYDDFAATSEPKRPDPADKDFHESRLGRPFVKAYEQESYSKEDVLSAVEKCMKKYADNLLRSLEGITSRLSQLEIYCYKLERSIGELRSDVLRDVTDHRLKSLEKHLHEVHRSVQILRDKQELAEAQKELAKFQLTQDTSKKKEDAPTPSIPEPKKLEEKPDTSGQQLALVLPHQVNQTSLAPRASEAVQQYKDLPAQQSAPAPPVPQQDRYVLSQAIVYYPQRQAPGIQDTQGQQLQPEVQYLPARPPAQDVPVHASSQPLQAGNQTQPQSYPPYQQQWHQQSSQPTPPPVAQPQQTFSQTFPPPAQQPQLSNVQQFPPQPVQQPQSSSQQYPPPSVQPQQSNPQLPPQAMQPQHPPVQTQMRPPQPPPNYPHYPPEQPLNPAPETMPGHVAMQGQYNTAAPSGVSRSEAPYSYGGPGIPPSQPPPQHSMQRHQLPPSSQGSYGPPPSKGSYAGGPAQYAPQSNPQGYGAGYGYLPSGPPAVQTPQMPPGGGGMSHPGSHMMRGHPYGEMIEKAITMGYPREQVLNVTQRMAESGQPMDFNTLLDRLNEAGSGAPPRAW</sequence>
<evidence type="ECO:0000256" key="1">
    <source>
        <dbReference type="SAM" id="MobiDB-lite"/>
    </source>
</evidence>
<name>K3XEW1_SETIT</name>
<dbReference type="PANTHER" id="PTHR31805:SF16">
    <property type="entry name" value="FORMIN-LIKE PROTEIN (DUF1421)"/>
    <property type="match status" value="1"/>
</dbReference>
<feature type="compositionally biased region" description="Low complexity" evidence="1">
    <location>
        <begin position="618"/>
        <end position="639"/>
    </location>
</feature>
<feature type="domain" description="DUF1421" evidence="2">
    <location>
        <begin position="689"/>
        <end position="731"/>
    </location>
</feature>
<feature type="compositionally biased region" description="Pro residues" evidence="1">
    <location>
        <begin position="546"/>
        <end position="564"/>
    </location>
</feature>
<dbReference type="AlphaFoldDB" id="K3XEW1"/>
<dbReference type="InterPro" id="IPR010820">
    <property type="entry name" value="DUF1421"/>
</dbReference>
<dbReference type="Proteomes" id="UP000004995">
    <property type="component" value="Unassembled WGS sequence"/>
</dbReference>
<evidence type="ECO:0000259" key="2">
    <source>
        <dbReference type="Pfam" id="PF07223"/>
    </source>
</evidence>
<evidence type="ECO:0000313" key="4">
    <source>
        <dbReference type="Proteomes" id="UP000004995"/>
    </source>
</evidence>
<dbReference type="Gramene" id="KQL07028">
    <property type="protein sequence ID" value="KQL07028"/>
    <property type="gene ID" value="SETIT_000428mg"/>
</dbReference>
<feature type="region of interest" description="Disordered" evidence="1">
    <location>
        <begin position="429"/>
        <end position="686"/>
    </location>
</feature>
<dbReference type="PANTHER" id="PTHR31805">
    <property type="entry name" value="RECEPTOR-LIKE KINASE, PUTATIVE (DUF1421)-RELATED"/>
    <property type="match status" value="1"/>
</dbReference>
<reference evidence="4" key="1">
    <citation type="journal article" date="2012" name="Nat. Biotechnol.">
        <title>Reference genome sequence of the model plant Setaria.</title>
        <authorList>
            <person name="Bennetzen J.L."/>
            <person name="Schmutz J."/>
            <person name="Wang H."/>
            <person name="Percifield R."/>
            <person name="Hawkins J."/>
            <person name="Pontaroli A.C."/>
            <person name="Estep M."/>
            <person name="Feng L."/>
            <person name="Vaughn J.N."/>
            <person name="Grimwood J."/>
            <person name="Jenkins J."/>
            <person name="Barry K."/>
            <person name="Lindquist E."/>
            <person name="Hellsten U."/>
            <person name="Deshpande S."/>
            <person name="Wang X."/>
            <person name="Wu X."/>
            <person name="Mitros T."/>
            <person name="Triplett J."/>
            <person name="Yang X."/>
            <person name="Ye C.Y."/>
            <person name="Mauro-Herrera M."/>
            <person name="Wang L."/>
            <person name="Li P."/>
            <person name="Sharma M."/>
            <person name="Sharma R."/>
            <person name="Ronald P.C."/>
            <person name="Panaud O."/>
            <person name="Kellogg E.A."/>
            <person name="Brutnell T.P."/>
            <person name="Doust A.N."/>
            <person name="Tuskan G.A."/>
            <person name="Rokhsar D."/>
            <person name="Devos K.M."/>
        </authorList>
    </citation>
    <scope>NUCLEOTIDE SEQUENCE [LARGE SCALE GENOMIC DNA]</scope>
    <source>
        <strain evidence="4">cv. Yugu1</strain>
    </source>
</reference>
<dbReference type="eggNOG" id="ENOG502QPU7">
    <property type="taxonomic scope" value="Eukaryota"/>
</dbReference>
<reference evidence="3" key="2">
    <citation type="submission" date="2018-08" db="UniProtKB">
        <authorList>
            <consortium name="EnsemblPlants"/>
        </authorList>
    </citation>
    <scope>IDENTIFICATION</scope>
    <source>
        <strain evidence="3">Yugu1</strain>
    </source>
</reference>
<feature type="compositionally biased region" description="Gly residues" evidence="1">
    <location>
        <begin position="157"/>
        <end position="169"/>
    </location>
</feature>
<keyword evidence="4" id="KW-1185">Reference proteome</keyword>
<dbReference type="Pfam" id="PF07223">
    <property type="entry name" value="DUF1421"/>
    <property type="match status" value="1"/>
</dbReference>
<feature type="compositionally biased region" description="Basic and acidic residues" evidence="1">
    <location>
        <begin position="334"/>
        <end position="343"/>
    </location>
</feature>
<feature type="compositionally biased region" description="Pro residues" evidence="1">
    <location>
        <begin position="600"/>
        <end position="609"/>
    </location>
</feature>
<dbReference type="FunCoup" id="K3XEW1">
    <property type="interactions" value="931"/>
</dbReference>
<dbReference type="InParanoid" id="K3XEW1"/>
<feature type="region of interest" description="Disordered" evidence="1">
    <location>
        <begin position="315"/>
        <end position="345"/>
    </location>
</feature>
<feature type="compositionally biased region" description="Polar residues" evidence="1">
    <location>
        <begin position="438"/>
        <end position="447"/>
    </location>
</feature>
<dbReference type="HOGENOM" id="CLU_022219_0_0_1"/>
<organism evidence="3 4">
    <name type="scientific">Setaria italica</name>
    <name type="common">Foxtail millet</name>
    <name type="synonym">Panicum italicum</name>
    <dbReference type="NCBI Taxonomy" id="4555"/>
    <lineage>
        <taxon>Eukaryota</taxon>
        <taxon>Viridiplantae</taxon>
        <taxon>Streptophyta</taxon>
        <taxon>Embryophyta</taxon>
        <taxon>Tracheophyta</taxon>
        <taxon>Spermatophyta</taxon>
        <taxon>Magnoliopsida</taxon>
        <taxon>Liliopsida</taxon>
        <taxon>Poales</taxon>
        <taxon>Poaceae</taxon>
        <taxon>PACMAD clade</taxon>
        <taxon>Panicoideae</taxon>
        <taxon>Panicodae</taxon>
        <taxon>Paniceae</taxon>
        <taxon>Cenchrinae</taxon>
        <taxon>Setaria</taxon>
    </lineage>
</organism>
<protein>
    <recommendedName>
        <fullName evidence="2">DUF1421 domain-containing protein</fullName>
    </recommendedName>
</protein>
<accession>K3XEW1</accession>
<evidence type="ECO:0000313" key="3">
    <source>
        <dbReference type="EnsemblPlants" id="KQL07028"/>
    </source>
</evidence>
<dbReference type="OMA" id="HPYSDLI"/>